<dbReference type="EMBL" id="LAZR01001147">
    <property type="protein sequence ID" value="KKN49850.1"/>
    <property type="molecule type" value="Genomic_DNA"/>
</dbReference>
<proteinExistence type="predicted"/>
<sequence>MDDTWRKANGTKIADDGTLVRLAIETIDGRQMTVDMVPEMIPQLAAELRNAKFHAELLAAGPAEDEGPLQPTNIRRPIDAKQLIRTNYVERGRSLIQIELAGGGVFEFLVPLKSGYDHTVE</sequence>
<comment type="caution">
    <text evidence="1">The sequence shown here is derived from an EMBL/GenBank/DDBJ whole genome shotgun (WGS) entry which is preliminary data.</text>
</comment>
<dbReference type="AlphaFoldDB" id="A0A0F9QZV8"/>
<accession>A0A0F9QZV8</accession>
<name>A0A0F9QZV8_9ZZZZ</name>
<evidence type="ECO:0000313" key="1">
    <source>
        <dbReference type="EMBL" id="KKN49850.1"/>
    </source>
</evidence>
<reference evidence="1" key="1">
    <citation type="journal article" date="2015" name="Nature">
        <title>Complex archaea that bridge the gap between prokaryotes and eukaryotes.</title>
        <authorList>
            <person name="Spang A."/>
            <person name="Saw J.H."/>
            <person name="Jorgensen S.L."/>
            <person name="Zaremba-Niedzwiedzka K."/>
            <person name="Martijn J."/>
            <person name="Lind A.E."/>
            <person name="van Eijk R."/>
            <person name="Schleper C."/>
            <person name="Guy L."/>
            <person name="Ettema T.J."/>
        </authorList>
    </citation>
    <scope>NUCLEOTIDE SEQUENCE</scope>
</reference>
<organism evidence="1">
    <name type="scientific">marine sediment metagenome</name>
    <dbReference type="NCBI Taxonomy" id="412755"/>
    <lineage>
        <taxon>unclassified sequences</taxon>
        <taxon>metagenomes</taxon>
        <taxon>ecological metagenomes</taxon>
    </lineage>
</organism>
<gene>
    <name evidence="1" type="ORF">LCGC14_0638520</name>
</gene>
<protein>
    <submittedName>
        <fullName evidence="1">Uncharacterized protein</fullName>
    </submittedName>
</protein>